<dbReference type="GO" id="GO:0005634">
    <property type="term" value="C:nucleus"/>
    <property type="evidence" value="ECO:0007669"/>
    <property type="project" value="UniProtKB-SubCell"/>
</dbReference>
<accession>A0A6A6QZ18</accession>
<feature type="compositionally biased region" description="Basic residues" evidence="6">
    <location>
        <begin position="1300"/>
        <end position="1316"/>
    </location>
</feature>
<comment type="subcellular location">
    <subcellularLocation>
        <location evidence="1">Nucleus</location>
    </subcellularLocation>
</comment>
<dbReference type="GO" id="GO:0006281">
    <property type="term" value="P:DNA repair"/>
    <property type="evidence" value="ECO:0007669"/>
    <property type="project" value="TreeGrafter"/>
</dbReference>
<dbReference type="InterPro" id="IPR039776">
    <property type="entry name" value="Pds5"/>
</dbReference>
<dbReference type="GO" id="GO:0051301">
    <property type="term" value="P:cell division"/>
    <property type="evidence" value="ECO:0007669"/>
    <property type="project" value="UniProtKB-KW"/>
</dbReference>
<dbReference type="GO" id="GO:0007064">
    <property type="term" value="P:mitotic sister chromatid cohesion"/>
    <property type="evidence" value="ECO:0007669"/>
    <property type="project" value="InterPro"/>
</dbReference>
<feature type="compositionally biased region" description="Acidic residues" evidence="6">
    <location>
        <begin position="1392"/>
        <end position="1411"/>
    </location>
</feature>
<sequence>MATRSRRSAATEVMEEEEEEEGGLVKLQFNDSLVGRPGKPISVGDLLRRLQELSQELRGMEQEEAERDSLLSVAKELAHHNLVLHKDGGVRAWTACCIVDMFRLCAPDAPYTASQLKDIFTLIIAKIFPALADPSNAYNGQHLYVLKSLAEVKSIVLLTDIPSSNNLALHLFTICFDVLSGPSKADSGEELSKNVEHHMTALLGALVDESQGLPPEVVDVILAQFLRADPRVMTSAGIKGKKHVQVDEKQMTLLLKEAPPAYNMAKNVCNAYPDKMARLVGQYFSSVIVDASTAISSIPKVRSRKRASSDLDDSEDEGPTGPSEEDLKEAKKAHNLLRELWRCSPDVLQDIIPNLQEELSAENLQLRLLATETFGDMIAGIGAAGPPPSPVLDPAAFPSQSLASASDTFRVYNFLTTPTSPHSFPSRYTQPYQAFIQRKQDKSPVIRAAWATSIGRILMTSAGGAGLDQEEEQKLLRYFSQSLIDSDERVRLAAINAIDQFQFRDIVEKLGSNGIMSEPGSILSNLADRVKDKKPSVRNDSMKLIGKIWGVAAGAMLEGNERVLALLQPVPSRILETCYINDKEINVLVDHVLYESLLPLAFPPIKAKASTNGNSQATKDSQKNGYTEAEIDKIRTERQLLLVKGLDERAKKVYFAKQGSQAAGVKFMETFLGKCEEYNGGVMDSNEKEIKQQLNGLISYYSGTFADSHRAQEDLWKFVKAHDRRNYQLIRFCMAPDSDYRKVHKSIKELRKRIEDAPGSSTLLETLQVLLYRVSILAYNRSHVPAIIQYSRTNENGFASAAHEILKEISIKHPDVFKAHVQELCKVLESGAPTAKKPNGVNAVDDLKACSGFAQKFPAELPKDRKFVQSMISFALYGSPPKAAKHAVTILMSSADKKEMHAKDLISKCTKGFEYGSGHYLTRLAALSQIMLLGPKDEEDVDEVTEIAISNVLQREPPKTTAGEPDWMDTPDDDLTAKIWALKILVNRLRSIPADAPIAEAATTVYKFLMKLVTKEGELSETGDSSAPHKARLRLVAAQFLLKLSCTRRLDNLLNPTSFYSLATVAQDPHTPVRTGFINKLMKYLGQSRLSSRFFSIMFLLAYEPELSLKESAITFVRSQRARMAARKETTLEQVFARLVSLLAHHPDFDTDPESLQDSVQYILLYLKCVATSENLSLIYHVAQRVKGVADGISNNVEADERLYMLSDLSQAVIRLWEELNGWSMQAWPGKLKLPAGIFKALESHERAQEIANKNWVDEEVTDGLEAIVRNSLRGKKRKSLADHNANFKKKLKTPANPKPKPKAPKSVRTPKKKSRRNDDSDVEGDAEPSSEITRRSVRKSTTKSYVELSDDEDEEPMQQPQNAEEEDQESAEDTDADGGKDDNGHARDVNMDDADAEPGAEEPGSEDELYADPKPIEQKETRTRGGKRSNGVSLPSRSKKLSSPAVNGKAKQKPKANGKALAKKPNGRATRATAKTVIPASDDDDLSD</sequence>
<dbReference type="GO" id="GO:0000785">
    <property type="term" value="C:chromatin"/>
    <property type="evidence" value="ECO:0007669"/>
    <property type="project" value="TreeGrafter"/>
</dbReference>
<feature type="compositionally biased region" description="Acidic residues" evidence="6">
    <location>
        <begin position="310"/>
        <end position="327"/>
    </location>
</feature>
<name>A0A6A6QZ18_9PEZI</name>
<evidence type="ECO:0000313" key="8">
    <source>
        <dbReference type="Proteomes" id="UP000799750"/>
    </source>
</evidence>
<evidence type="ECO:0000256" key="3">
    <source>
        <dbReference type="ARBA" id="ARBA00022776"/>
    </source>
</evidence>
<dbReference type="PANTHER" id="PTHR12663:SF0">
    <property type="entry name" value="PRECOCIOUS DISSOCIATION OF SISTERS 5, ISOFORM A"/>
    <property type="match status" value="1"/>
</dbReference>
<evidence type="ECO:0000256" key="6">
    <source>
        <dbReference type="SAM" id="MobiDB-lite"/>
    </source>
</evidence>
<evidence type="ECO:0000256" key="4">
    <source>
        <dbReference type="ARBA" id="ARBA00023242"/>
    </source>
</evidence>
<feature type="compositionally biased region" description="Basic and acidic residues" evidence="6">
    <location>
        <begin position="1378"/>
        <end position="1391"/>
    </location>
</feature>
<keyword evidence="3" id="KW-0498">Mitosis</keyword>
<evidence type="ECO:0000313" key="7">
    <source>
        <dbReference type="EMBL" id="KAF2497718.1"/>
    </source>
</evidence>
<protein>
    <submittedName>
        <fullName evidence="7">ARM repeat-containing protein</fullName>
    </submittedName>
</protein>
<feature type="compositionally biased region" description="Basic and acidic residues" evidence="6">
    <location>
        <begin position="1415"/>
        <end position="1424"/>
    </location>
</feature>
<feature type="region of interest" description="Disordered" evidence="6">
    <location>
        <begin position="1276"/>
        <end position="1489"/>
    </location>
</feature>
<evidence type="ECO:0000256" key="5">
    <source>
        <dbReference type="ARBA" id="ARBA00023306"/>
    </source>
</evidence>
<dbReference type="CDD" id="cd19953">
    <property type="entry name" value="PDS5"/>
    <property type="match status" value="1"/>
</dbReference>
<feature type="region of interest" description="Disordered" evidence="6">
    <location>
        <begin position="302"/>
        <end position="329"/>
    </location>
</feature>
<organism evidence="7 8">
    <name type="scientific">Lophium mytilinum</name>
    <dbReference type="NCBI Taxonomy" id="390894"/>
    <lineage>
        <taxon>Eukaryota</taxon>
        <taxon>Fungi</taxon>
        <taxon>Dikarya</taxon>
        <taxon>Ascomycota</taxon>
        <taxon>Pezizomycotina</taxon>
        <taxon>Dothideomycetes</taxon>
        <taxon>Pleosporomycetidae</taxon>
        <taxon>Mytilinidiales</taxon>
        <taxon>Mytilinidiaceae</taxon>
        <taxon>Lophium</taxon>
    </lineage>
</organism>
<dbReference type="InterPro" id="IPR016024">
    <property type="entry name" value="ARM-type_fold"/>
</dbReference>
<feature type="compositionally biased region" description="Acidic residues" evidence="6">
    <location>
        <begin position="1364"/>
        <end position="1377"/>
    </location>
</feature>
<dbReference type="Pfam" id="PF20168">
    <property type="entry name" value="PDS5"/>
    <property type="match status" value="1"/>
</dbReference>
<keyword evidence="4" id="KW-0539">Nucleus</keyword>
<feature type="compositionally biased region" description="Basic residues" evidence="6">
    <location>
        <begin position="1451"/>
        <end position="1467"/>
    </location>
</feature>
<evidence type="ECO:0000256" key="2">
    <source>
        <dbReference type="ARBA" id="ARBA00022618"/>
    </source>
</evidence>
<keyword evidence="8" id="KW-1185">Reference proteome</keyword>
<dbReference type="PANTHER" id="PTHR12663">
    <property type="entry name" value="ANDROGEN INDUCED INHIBITOR OF PROLIFERATION AS3 / PDS5-RELATED"/>
    <property type="match status" value="1"/>
</dbReference>
<keyword evidence="5" id="KW-0131">Cell cycle</keyword>
<dbReference type="InterPro" id="IPR011989">
    <property type="entry name" value="ARM-like"/>
</dbReference>
<keyword evidence="2" id="KW-0132">Cell division</keyword>
<dbReference type="Proteomes" id="UP000799750">
    <property type="component" value="Unassembled WGS sequence"/>
</dbReference>
<feature type="compositionally biased region" description="Low complexity" evidence="6">
    <location>
        <begin position="1434"/>
        <end position="1445"/>
    </location>
</feature>
<feature type="region of interest" description="Disordered" evidence="6">
    <location>
        <begin position="1"/>
        <end position="22"/>
    </location>
</feature>
<dbReference type="EMBL" id="MU004186">
    <property type="protein sequence ID" value="KAF2497718.1"/>
    <property type="molecule type" value="Genomic_DNA"/>
</dbReference>
<dbReference type="OrthoDB" id="200660at2759"/>
<dbReference type="SUPFAM" id="SSF48371">
    <property type="entry name" value="ARM repeat"/>
    <property type="match status" value="1"/>
</dbReference>
<proteinExistence type="predicted"/>
<dbReference type="Gene3D" id="1.25.10.10">
    <property type="entry name" value="Leucine-rich Repeat Variant"/>
    <property type="match status" value="1"/>
</dbReference>
<evidence type="ECO:0000256" key="1">
    <source>
        <dbReference type="ARBA" id="ARBA00004123"/>
    </source>
</evidence>
<feature type="compositionally biased region" description="Acidic residues" evidence="6">
    <location>
        <begin position="13"/>
        <end position="22"/>
    </location>
</feature>
<gene>
    <name evidence="7" type="ORF">BU16DRAFT_457845</name>
</gene>
<reference evidence="7" key="1">
    <citation type="journal article" date="2020" name="Stud. Mycol.">
        <title>101 Dothideomycetes genomes: a test case for predicting lifestyles and emergence of pathogens.</title>
        <authorList>
            <person name="Haridas S."/>
            <person name="Albert R."/>
            <person name="Binder M."/>
            <person name="Bloem J."/>
            <person name="Labutti K."/>
            <person name="Salamov A."/>
            <person name="Andreopoulos B."/>
            <person name="Baker S."/>
            <person name="Barry K."/>
            <person name="Bills G."/>
            <person name="Bluhm B."/>
            <person name="Cannon C."/>
            <person name="Castanera R."/>
            <person name="Culley D."/>
            <person name="Daum C."/>
            <person name="Ezra D."/>
            <person name="Gonzalez J."/>
            <person name="Henrissat B."/>
            <person name="Kuo A."/>
            <person name="Liang C."/>
            <person name="Lipzen A."/>
            <person name="Lutzoni F."/>
            <person name="Magnuson J."/>
            <person name="Mondo S."/>
            <person name="Nolan M."/>
            <person name="Ohm R."/>
            <person name="Pangilinan J."/>
            <person name="Park H.-J."/>
            <person name="Ramirez L."/>
            <person name="Alfaro M."/>
            <person name="Sun H."/>
            <person name="Tritt A."/>
            <person name="Yoshinaga Y."/>
            <person name="Zwiers L.-H."/>
            <person name="Turgeon B."/>
            <person name="Goodwin S."/>
            <person name="Spatafora J."/>
            <person name="Crous P."/>
            <person name="Grigoriev I."/>
        </authorList>
    </citation>
    <scope>NUCLEOTIDE SEQUENCE</scope>
    <source>
        <strain evidence="7">CBS 269.34</strain>
    </source>
</reference>